<dbReference type="STRING" id="443254.Marpi_1961"/>
<dbReference type="PROSITE" id="PS51278">
    <property type="entry name" value="GATASE_TYPE_2"/>
    <property type="match status" value="1"/>
</dbReference>
<dbReference type="OrthoDB" id="43592at2"/>
<feature type="domain" description="Glutamine amidotransferase type-2" evidence="2">
    <location>
        <begin position="2"/>
        <end position="217"/>
    </location>
</feature>
<dbReference type="PANTHER" id="PTHR42824:SF1">
    <property type="entry name" value="GLUTAMINE AMIDOTRANSFERASE YAFJ-RELATED"/>
    <property type="match status" value="1"/>
</dbReference>
<dbReference type="eggNOG" id="COG0121">
    <property type="taxonomic scope" value="Bacteria"/>
</dbReference>
<dbReference type="InterPro" id="IPR017932">
    <property type="entry name" value="GATase_2_dom"/>
</dbReference>
<dbReference type="InterPro" id="IPR026869">
    <property type="entry name" value="EgtC-like"/>
</dbReference>
<reference evidence="3 4" key="1">
    <citation type="journal article" date="2012" name="J. Bacteriol.">
        <title>Complete Genome Sequence of the Thermophilic, Piezophilic, Heterotrophic Bacterium Marinitoga piezophila KA3.</title>
        <authorList>
            <person name="Lucas S."/>
            <person name="Han J."/>
            <person name="Lapidus A."/>
            <person name="Cheng J.F."/>
            <person name="Goodwin L.A."/>
            <person name="Pitluck S."/>
            <person name="Peters L."/>
            <person name="Mikhailova N."/>
            <person name="Teshima H."/>
            <person name="Detter J.C."/>
            <person name="Han C."/>
            <person name="Tapia R."/>
            <person name="Land M."/>
            <person name="Hauser L."/>
            <person name="Kyrpides N.C."/>
            <person name="Ivanova N."/>
            <person name="Pagani I."/>
            <person name="Vannier P."/>
            <person name="Oger P."/>
            <person name="Bartlett D.H."/>
            <person name="Noll K.M."/>
            <person name="Woyke T."/>
            <person name="Jebbar M."/>
        </authorList>
    </citation>
    <scope>NUCLEOTIDE SEQUENCE [LARGE SCALE GENOMIC DNA]</scope>
    <source>
        <strain evidence="4">DSM 14283 / JCM 11233 / KA3</strain>
    </source>
</reference>
<dbReference type="KEGG" id="mpz:Marpi_1961"/>
<dbReference type="Gene3D" id="3.60.20.10">
    <property type="entry name" value="Glutamine Phosphoribosylpyrophosphate, subunit 1, domain 1"/>
    <property type="match status" value="1"/>
</dbReference>
<reference evidence="4" key="2">
    <citation type="submission" date="2012-01" db="EMBL/GenBank/DDBJ databases">
        <title>Complete sequence of chromosome of Marinitoga piezophila KA3.</title>
        <authorList>
            <person name="Lucas S."/>
            <person name="Han J."/>
            <person name="Lapidus A."/>
            <person name="Cheng J.-F."/>
            <person name="Goodwin L."/>
            <person name="Pitluck S."/>
            <person name="Peters L."/>
            <person name="Mikhailova N."/>
            <person name="Teshima H."/>
            <person name="Detter J.C."/>
            <person name="Han C."/>
            <person name="Tapia R."/>
            <person name="Land M."/>
            <person name="Hauser L."/>
            <person name="Kyrpides N."/>
            <person name="Ivanova N."/>
            <person name="Pagani I."/>
            <person name="Jebbar M."/>
            <person name="Vannier P."/>
            <person name="Oger P."/>
            <person name="Cario A."/>
            <person name="Bartlett D."/>
            <person name="Noll K.M."/>
            <person name="Woyke T."/>
        </authorList>
    </citation>
    <scope>NUCLEOTIDE SEQUENCE [LARGE SCALE GENOMIC DNA]</scope>
    <source>
        <strain evidence="4">DSM 14283 / JCM 11233 / KA3</strain>
    </source>
</reference>
<sequence length="217" mass="25511">MCRMIGYSFKKNENINFLFNHLKTMAKDGIKAPHDDGWGIAAFVSDKEVVFHKSMQPVFNEDDLNIESYLGMIHARKASDNLEKTFLQLHPYFIKDTFFSHNGTIYLDKIDNVFGTDSFEYFKALYDFNNFNDLKEKIKEFISKNSYSGINFLMIRNNELYVFCNYTRTEDYFTLWYTENDTGFIVASEKMDNSFIPFENGMLAKIVNGKMENILYI</sequence>
<dbReference type="AlphaFoldDB" id="H2J6Q8"/>
<accession>H2J6Q8</accession>
<organism evidence="3 4">
    <name type="scientific">Marinitoga piezophila (strain DSM 14283 / JCM 11233 / KA3)</name>
    <dbReference type="NCBI Taxonomy" id="443254"/>
    <lineage>
        <taxon>Bacteria</taxon>
        <taxon>Thermotogati</taxon>
        <taxon>Thermotogota</taxon>
        <taxon>Thermotogae</taxon>
        <taxon>Petrotogales</taxon>
        <taxon>Petrotogaceae</taxon>
        <taxon>Marinitoga</taxon>
    </lineage>
</organism>
<keyword evidence="1 3" id="KW-0315">Glutamine amidotransferase</keyword>
<evidence type="ECO:0000313" key="3">
    <source>
        <dbReference type="EMBL" id="AEX86339.1"/>
    </source>
</evidence>
<dbReference type="GO" id="GO:0016740">
    <property type="term" value="F:transferase activity"/>
    <property type="evidence" value="ECO:0007669"/>
    <property type="project" value="UniProtKB-KW"/>
</dbReference>
<dbReference type="SUPFAM" id="SSF56235">
    <property type="entry name" value="N-terminal nucleophile aminohydrolases (Ntn hydrolases)"/>
    <property type="match status" value="1"/>
</dbReference>
<dbReference type="InterPro" id="IPR029055">
    <property type="entry name" value="Ntn_hydrolases_N"/>
</dbReference>
<dbReference type="EMBL" id="CP003257">
    <property type="protein sequence ID" value="AEX86339.1"/>
    <property type="molecule type" value="Genomic_DNA"/>
</dbReference>
<dbReference type="HOGENOM" id="CLU_105001_0_0_0"/>
<protein>
    <submittedName>
        <fullName evidence="3">Putative glutamine amidotransferase</fullName>
    </submittedName>
</protein>
<keyword evidence="4" id="KW-1185">Reference proteome</keyword>
<dbReference type="Pfam" id="PF13230">
    <property type="entry name" value="GATase_4"/>
    <property type="match status" value="1"/>
</dbReference>
<evidence type="ECO:0000259" key="2">
    <source>
        <dbReference type="PROSITE" id="PS51278"/>
    </source>
</evidence>
<dbReference type="Proteomes" id="UP000007161">
    <property type="component" value="Chromosome"/>
</dbReference>
<dbReference type="PANTHER" id="PTHR42824">
    <property type="entry name" value="GLUTAMINE AMIDOTRANSFERASE"/>
    <property type="match status" value="1"/>
</dbReference>
<proteinExistence type="predicted"/>
<evidence type="ECO:0000313" key="4">
    <source>
        <dbReference type="Proteomes" id="UP000007161"/>
    </source>
</evidence>
<name>H2J6Q8_MARPK</name>
<evidence type="ECO:0000256" key="1">
    <source>
        <dbReference type="ARBA" id="ARBA00022962"/>
    </source>
</evidence>
<keyword evidence="3" id="KW-0808">Transferase</keyword>
<gene>
    <name evidence="3" type="ordered locus">Marpi_1961</name>
</gene>